<accession>A0A1P8K1Q1</accession>
<dbReference type="AlphaFoldDB" id="A0A1P8K1Q1"/>
<dbReference type="EMBL" id="CP019236">
    <property type="protein sequence ID" value="APW39916.1"/>
    <property type="molecule type" value="Genomic_DNA"/>
</dbReference>
<dbReference type="RefSeq" id="WP_076202846.1">
    <property type="nucleotide sequence ID" value="NZ_CP019236.1"/>
</dbReference>
<gene>
    <name evidence="2" type="ORF">RD110_24165</name>
</gene>
<keyword evidence="1" id="KW-1277">Toxin-antitoxin system</keyword>
<sequence>MARIELAPEVFDDFDRFFDHIAQHDPGAAPERIGEILEAFKILTHSPLIGRPVQGGKRELVIGRATRGYVALYHYLAAIDTVFVLAVRSQREADFKRLP</sequence>
<evidence type="ECO:0000256" key="1">
    <source>
        <dbReference type="ARBA" id="ARBA00022649"/>
    </source>
</evidence>
<evidence type="ECO:0000313" key="2">
    <source>
        <dbReference type="EMBL" id="APW39916.1"/>
    </source>
</evidence>
<dbReference type="Pfam" id="PF05016">
    <property type="entry name" value="ParE_toxin"/>
    <property type="match status" value="1"/>
</dbReference>
<proteinExistence type="predicted"/>
<dbReference type="OrthoDB" id="121597at2"/>
<dbReference type="InterPro" id="IPR035093">
    <property type="entry name" value="RelE/ParE_toxin_dom_sf"/>
</dbReference>
<dbReference type="Proteomes" id="UP000186609">
    <property type="component" value="Chromosome"/>
</dbReference>
<dbReference type="InterPro" id="IPR007712">
    <property type="entry name" value="RelE/ParE_toxin"/>
</dbReference>
<dbReference type="STRING" id="1842727.RD110_24165"/>
<keyword evidence="3" id="KW-1185">Reference proteome</keyword>
<organism evidence="2 3">
    <name type="scientific">Rhodoferax koreensis</name>
    <dbReference type="NCBI Taxonomy" id="1842727"/>
    <lineage>
        <taxon>Bacteria</taxon>
        <taxon>Pseudomonadati</taxon>
        <taxon>Pseudomonadota</taxon>
        <taxon>Betaproteobacteria</taxon>
        <taxon>Burkholderiales</taxon>
        <taxon>Comamonadaceae</taxon>
        <taxon>Rhodoferax</taxon>
    </lineage>
</organism>
<dbReference type="KEGG" id="rhy:RD110_24165"/>
<dbReference type="Gene3D" id="3.30.2310.20">
    <property type="entry name" value="RelE-like"/>
    <property type="match status" value="1"/>
</dbReference>
<evidence type="ECO:0000313" key="3">
    <source>
        <dbReference type="Proteomes" id="UP000186609"/>
    </source>
</evidence>
<reference evidence="2 3" key="1">
    <citation type="submission" date="2017-01" db="EMBL/GenBank/DDBJ databases">
        <authorList>
            <person name="Mah S.A."/>
            <person name="Swanson W.J."/>
            <person name="Moy G.W."/>
            <person name="Vacquier V.D."/>
        </authorList>
    </citation>
    <scope>NUCLEOTIDE SEQUENCE [LARGE SCALE GENOMIC DNA]</scope>
    <source>
        <strain evidence="2 3">DCY110</strain>
    </source>
</reference>
<name>A0A1P8K1Q1_9BURK</name>
<protein>
    <submittedName>
        <fullName evidence="2">Plasmid stabilization protein</fullName>
    </submittedName>
</protein>